<feature type="transmembrane region" description="Helical" evidence="6">
    <location>
        <begin position="548"/>
        <end position="568"/>
    </location>
</feature>
<evidence type="ECO:0000256" key="2">
    <source>
        <dbReference type="ARBA" id="ARBA00022475"/>
    </source>
</evidence>
<dbReference type="PANTHER" id="PTHR33406:SF13">
    <property type="entry name" value="MEMBRANE PROTEIN YDFJ"/>
    <property type="match status" value="1"/>
</dbReference>
<keyword evidence="5 6" id="KW-0472">Membrane</keyword>
<feature type="transmembrane region" description="Helical" evidence="6">
    <location>
        <begin position="524"/>
        <end position="541"/>
    </location>
</feature>
<gene>
    <name evidence="8" type="ORF">H8S17_13915</name>
</gene>
<dbReference type="PROSITE" id="PS50156">
    <property type="entry name" value="SSD"/>
    <property type="match status" value="2"/>
</dbReference>
<dbReference type="InterPro" id="IPR000731">
    <property type="entry name" value="SSD"/>
</dbReference>
<evidence type="ECO:0000256" key="3">
    <source>
        <dbReference type="ARBA" id="ARBA00022692"/>
    </source>
</evidence>
<dbReference type="AlphaFoldDB" id="A0A923LSJ8"/>
<evidence type="ECO:0000256" key="4">
    <source>
        <dbReference type="ARBA" id="ARBA00022989"/>
    </source>
</evidence>
<dbReference type="SUPFAM" id="SSF82866">
    <property type="entry name" value="Multidrug efflux transporter AcrB transmembrane domain"/>
    <property type="match status" value="2"/>
</dbReference>
<evidence type="ECO:0000259" key="7">
    <source>
        <dbReference type="PROSITE" id="PS50156"/>
    </source>
</evidence>
<feature type="transmembrane region" description="Helical" evidence="6">
    <location>
        <begin position="198"/>
        <end position="216"/>
    </location>
</feature>
<keyword evidence="9" id="KW-1185">Reference proteome</keyword>
<sequence length="694" mass="75722">MIKFGKKVVKFRIPILIISLLLLIPSAIGYLNTRINYDILSYLPKDIETMQGQDILLDEFGTGAFSVAVVSGMEDREITVLEDEIKNVAHVKDVLWYGSIADISIPMDVLPSDMKDMLYDADTGSSLMIITFDTSMSADETLDAVEEIRGLTDRQCLLSGMSAVVTDIKKICNSEAIMYVVIAAGLSILVLALTMDSFLIPVIFLLSIGMAIIYNLGTNFVSGEISFITQALAAVLQLAVTMDYSIFLWHSYEENQERYPGDKKRAMAHAISQTITSVVGSSITTIAGFLAMCFMTFTLGMDLGIVMAKGVVFGVIGCVTILPAMILILDKPIEKTKHRPIVPQIGKIGNFVTKHYVVFLIIFLVVVGPMFYGQNHNSVYYDLVGTLPENLESVEAGNALESDFDMGATHVILASSDLPSKTANQMENEIKKVDGVQFALGLDSVVGPMVPDSFVPSDIKEMLNNGKYQMIYVMSEYKTGTDEVNAQCDAIREIVKKYDESAMLIGEAPCTEDLITITDTDFKVVNAASIVLIFIIIAVVLKSISLPVILVSVIEFAIFINMGIPHYTHTVLPFIASIVIGTIQLGATVDYAILMTNKYKRERNHGADKKSAIATALNSSLQSILVSALSFFAATFGVGLYSSIDMISSLCTLLARGAIISLFVVAFILPAMFMVFDKLILHTSIGFKPDSSNK</sequence>
<feature type="transmembrane region" description="Helical" evidence="6">
    <location>
        <begin position="615"/>
        <end position="641"/>
    </location>
</feature>
<dbReference type="Pfam" id="PF03176">
    <property type="entry name" value="MMPL"/>
    <property type="match status" value="2"/>
</dbReference>
<feature type="transmembrane region" description="Helical" evidence="6">
    <location>
        <begin position="356"/>
        <end position="373"/>
    </location>
</feature>
<keyword evidence="2" id="KW-1003">Cell membrane</keyword>
<dbReference type="InterPro" id="IPR050545">
    <property type="entry name" value="Mycobact_MmpL"/>
</dbReference>
<evidence type="ECO:0000256" key="1">
    <source>
        <dbReference type="ARBA" id="ARBA00004651"/>
    </source>
</evidence>
<dbReference type="GO" id="GO:0005886">
    <property type="term" value="C:plasma membrane"/>
    <property type="evidence" value="ECO:0007669"/>
    <property type="project" value="UniProtKB-SubCell"/>
</dbReference>
<protein>
    <submittedName>
        <fullName evidence="8">MMPL family transporter</fullName>
    </submittedName>
</protein>
<feature type="transmembrane region" description="Helical" evidence="6">
    <location>
        <begin position="270"/>
        <end position="297"/>
    </location>
</feature>
<feature type="domain" description="SSD" evidence="7">
    <location>
        <begin position="571"/>
        <end position="675"/>
    </location>
</feature>
<name>A0A923LSJ8_9FIRM</name>
<comment type="subcellular location">
    <subcellularLocation>
        <location evidence="1">Cell membrane</location>
        <topology evidence="1">Multi-pass membrane protein</topology>
    </subcellularLocation>
</comment>
<reference evidence="8" key="1">
    <citation type="submission" date="2020-08" db="EMBL/GenBank/DDBJ databases">
        <title>Genome public.</title>
        <authorList>
            <person name="Liu C."/>
            <person name="Sun Q."/>
        </authorList>
    </citation>
    <scope>NUCLEOTIDE SEQUENCE</scope>
    <source>
        <strain evidence="8">BX1005</strain>
    </source>
</reference>
<evidence type="ECO:0000256" key="6">
    <source>
        <dbReference type="SAM" id="Phobius"/>
    </source>
</evidence>
<dbReference type="EMBL" id="JACOPH010000017">
    <property type="protein sequence ID" value="MBC5715279.1"/>
    <property type="molecule type" value="Genomic_DNA"/>
</dbReference>
<feature type="transmembrane region" description="Helical" evidence="6">
    <location>
        <begin position="176"/>
        <end position="193"/>
    </location>
</feature>
<feature type="transmembrane region" description="Helical" evidence="6">
    <location>
        <begin position="303"/>
        <end position="329"/>
    </location>
</feature>
<keyword evidence="3 6" id="KW-0812">Transmembrane</keyword>
<feature type="transmembrane region" description="Helical" evidence="6">
    <location>
        <begin position="228"/>
        <end position="249"/>
    </location>
</feature>
<evidence type="ECO:0000313" key="9">
    <source>
        <dbReference type="Proteomes" id="UP000606720"/>
    </source>
</evidence>
<feature type="transmembrane region" description="Helical" evidence="6">
    <location>
        <begin position="574"/>
        <end position="594"/>
    </location>
</feature>
<dbReference type="Proteomes" id="UP000606720">
    <property type="component" value="Unassembled WGS sequence"/>
</dbReference>
<evidence type="ECO:0000313" key="8">
    <source>
        <dbReference type="EMBL" id="MBC5715279.1"/>
    </source>
</evidence>
<evidence type="ECO:0000256" key="5">
    <source>
        <dbReference type="ARBA" id="ARBA00023136"/>
    </source>
</evidence>
<organism evidence="8 9">
    <name type="scientific">Roseburia zhanii</name>
    <dbReference type="NCBI Taxonomy" id="2763064"/>
    <lineage>
        <taxon>Bacteria</taxon>
        <taxon>Bacillati</taxon>
        <taxon>Bacillota</taxon>
        <taxon>Clostridia</taxon>
        <taxon>Lachnospirales</taxon>
        <taxon>Lachnospiraceae</taxon>
        <taxon>Roseburia</taxon>
    </lineage>
</organism>
<dbReference type="PANTHER" id="PTHR33406">
    <property type="entry name" value="MEMBRANE PROTEIN MJ1562-RELATED"/>
    <property type="match status" value="1"/>
</dbReference>
<keyword evidence="4 6" id="KW-1133">Transmembrane helix</keyword>
<feature type="transmembrane region" description="Helical" evidence="6">
    <location>
        <begin position="653"/>
        <end position="676"/>
    </location>
</feature>
<dbReference type="InterPro" id="IPR004869">
    <property type="entry name" value="MMPL_dom"/>
</dbReference>
<proteinExistence type="predicted"/>
<comment type="caution">
    <text evidence="8">The sequence shown here is derived from an EMBL/GenBank/DDBJ whole genome shotgun (WGS) entry which is preliminary data.</text>
</comment>
<accession>A0A923LSJ8</accession>
<feature type="domain" description="SSD" evidence="7">
    <location>
        <begin position="199"/>
        <end position="328"/>
    </location>
</feature>
<dbReference type="RefSeq" id="WP_186867690.1">
    <property type="nucleotide sequence ID" value="NZ_JACOPH010000017.1"/>
</dbReference>
<dbReference type="Gene3D" id="1.20.1640.10">
    <property type="entry name" value="Multidrug efflux transporter AcrB transmembrane domain"/>
    <property type="match status" value="2"/>
</dbReference>